<dbReference type="EMBL" id="JBEHCU010006905">
    <property type="protein sequence ID" value="KAL1395947.1"/>
    <property type="molecule type" value="Genomic_DNA"/>
</dbReference>
<feature type="compositionally biased region" description="Gly residues" evidence="1">
    <location>
        <begin position="26"/>
        <end position="37"/>
    </location>
</feature>
<dbReference type="AlphaFoldDB" id="A0ABD1DA46"/>
<accession>A0ABD1DA46</accession>
<feature type="compositionally biased region" description="Polar residues" evidence="1">
    <location>
        <begin position="42"/>
        <end position="54"/>
    </location>
</feature>
<protein>
    <submittedName>
        <fullName evidence="2">Uncharacterized protein</fullName>
    </submittedName>
</protein>
<feature type="region of interest" description="Disordered" evidence="1">
    <location>
        <begin position="1"/>
        <end position="54"/>
    </location>
</feature>
<feature type="non-terminal residue" evidence="2">
    <location>
        <position position="112"/>
    </location>
</feature>
<comment type="caution">
    <text evidence="2">The sequence shown here is derived from an EMBL/GenBank/DDBJ whole genome shotgun (WGS) entry which is preliminary data.</text>
</comment>
<gene>
    <name evidence="2" type="ORF">pipiens_020175</name>
</gene>
<proteinExistence type="predicted"/>
<dbReference type="Pfam" id="PF19311">
    <property type="entry name" value="KELAA"/>
    <property type="match status" value="1"/>
</dbReference>
<keyword evidence="3" id="KW-1185">Reference proteome</keyword>
<evidence type="ECO:0000313" key="3">
    <source>
        <dbReference type="Proteomes" id="UP001562425"/>
    </source>
</evidence>
<sequence>MVGSSRRESREAETQFMDHPSLPVGIGSGAVGGGGAAGPASLTSMAQPGSGHSSLEYSLVNGVGSERQRDLAVCAVVLDEWLKELSAITQEQSLVMVAAATSEQQPNRPVVS</sequence>
<dbReference type="Proteomes" id="UP001562425">
    <property type="component" value="Unassembled WGS sequence"/>
</dbReference>
<evidence type="ECO:0000313" key="2">
    <source>
        <dbReference type="EMBL" id="KAL1395947.1"/>
    </source>
</evidence>
<organism evidence="2 3">
    <name type="scientific">Culex pipiens pipiens</name>
    <name type="common">Northern house mosquito</name>
    <dbReference type="NCBI Taxonomy" id="38569"/>
    <lineage>
        <taxon>Eukaryota</taxon>
        <taxon>Metazoa</taxon>
        <taxon>Ecdysozoa</taxon>
        <taxon>Arthropoda</taxon>
        <taxon>Hexapoda</taxon>
        <taxon>Insecta</taxon>
        <taxon>Pterygota</taxon>
        <taxon>Neoptera</taxon>
        <taxon>Endopterygota</taxon>
        <taxon>Diptera</taxon>
        <taxon>Nematocera</taxon>
        <taxon>Culicoidea</taxon>
        <taxon>Culicidae</taxon>
        <taxon>Culicinae</taxon>
        <taxon>Culicini</taxon>
        <taxon>Culex</taxon>
        <taxon>Culex</taxon>
    </lineage>
</organism>
<name>A0ABD1DA46_CULPP</name>
<feature type="compositionally biased region" description="Basic and acidic residues" evidence="1">
    <location>
        <begin position="1"/>
        <end position="13"/>
    </location>
</feature>
<evidence type="ECO:0000256" key="1">
    <source>
        <dbReference type="SAM" id="MobiDB-lite"/>
    </source>
</evidence>
<dbReference type="InterPro" id="IPR045668">
    <property type="entry name" value="FHIP_KELAA_motif"/>
</dbReference>
<reference evidence="2 3" key="1">
    <citation type="submission" date="2024-05" db="EMBL/GenBank/DDBJ databases">
        <title>Culex pipiens pipiens assembly and annotation.</title>
        <authorList>
            <person name="Alout H."/>
            <person name="Durand T."/>
        </authorList>
    </citation>
    <scope>NUCLEOTIDE SEQUENCE [LARGE SCALE GENOMIC DNA]</scope>
    <source>
        <strain evidence="2">HA-2024</strain>
        <tissue evidence="2">Whole body</tissue>
    </source>
</reference>